<dbReference type="InParanoid" id="D8M913"/>
<sequence length="442" mass="50556">MDQLNLLDNDVSDKVKDGIIKNLQSIVKLLDIWFVCFCTFSMSAEPCESEGESKKHKLAQDILSHPSSSDTQYLPSLLPTQGQENEGNNSWKQEIAFLAEYGYNLEMIDRKSRIPLQHENSLHSIRGRSAPTAEKLCKYLRDHPQYRIVDIREQPTLYWCKYCGLLEENITAHQNNCFYRSSKVNSATYPNDVYTFLDSAPSMQYDSDTMDEWYSFFGRDQIIFHAFDSAFDMPLEDNSASPEESDVSMFDPCFVSAVAHWINLCSANHLQVSTSGYQALESCLEVFLSHVLEACNEESIERTHNTDKRVLVPAVLGGAIPKCPYLHRSPSILLFVEYWFGWSGRFTLSMKLPEPKDIKKVAHLYPFVIMPKEIKDVREFITAARRKDASLIKIKKNASGETKLKVRCSKYLYTLVVKESAKAEKLIKTLPPGGWHAFFCDK</sequence>
<dbReference type="GO" id="GO:0003735">
    <property type="term" value="F:structural constituent of ribosome"/>
    <property type="evidence" value="ECO:0007669"/>
    <property type="project" value="InterPro"/>
</dbReference>
<dbReference type="Proteomes" id="UP000008312">
    <property type="component" value="Unassembled WGS sequence"/>
</dbReference>
<dbReference type="GO" id="GO:0022625">
    <property type="term" value="C:cytosolic large ribosomal subunit"/>
    <property type="evidence" value="ECO:0007669"/>
    <property type="project" value="TreeGrafter"/>
</dbReference>
<comment type="similarity">
    <text evidence="2 8">Belongs to the eukaryotic ribosomal protein eL38 family.</text>
</comment>
<keyword evidence="5" id="KW-0804">Transcription</keyword>
<evidence type="ECO:0000256" key="2">
    <source>
        <dbReference type="ARBA" id="ARBA00007803"/>
    </source>
</evidence>
<dbReference type="InterPro" id="IPR038464">
    <property type="entry name" value="Ribosomal_eL38_sf"/>
</dbReference>
<dbReference type="FunFam" id="3.30.720.90:FF:000001">
    <property type="entry name" value="60S ribosomal protein L38"/>
    <property type="match status" value="1"/>
</dbReference>
<gene>
    <name evidence="11" type="ORF">GSBLH_T00004271001</name>
</gene>
<evidence type="ECO:0000256" key="5">
    <source>
        <dbReference type="ARBA" id="ARBA00023163"/>
    </source>
</evidence>
<keyword evidence="12" id="KW-1185">Reference proteome</keyword>
<evidence type="ECO:0000256" key="8">
    <source>
        <dbReference type="RuleBase" id="RU003445"/>
    </source>
</evidence>
<dbReference type="Pfam" id="PF07533">
    <property type="entry name" value="BRK"/>
    <property type="match status" value="1"/>
</dbReference>
<dbReference type="AlphaFoldDB" id="D8M913"/>
<feature type="region of interest" description="Disordered" evidence="9">
    <location>
        <begin position="66"/>
        <end position="87"/>
    </location>
</feature>
<dbReference type="SUPFAM" id="SSF160481">
    <property type="entry name" value="BRK domain-like"/>
    <property type="match status" value="1"/>
</dbReference>
<dbReference type="GO" id="GO:0006412">
    <property type="term" value="P:translation"/>
    <property type="evidence" value="ECO:0007669"/>
    <property type="project" value="InterPro"/>
</dbReference>
<dbReference type="GeneID" id="24921307"/>
<evidence type="ECO:0000256" key="7">
    <source>
        <dbReference type="ARBA" id="ARBA00023274"/>
    </source>
</evidence>
<keyword evidence="3 8" id="KW-0689">Ribosomal protein</keyword>
<evidence type="ECO:0000259" key="10">
    <source>
        <dbReference type="Pfam" id="PF07533"/>
    </source>
</evidence>
<evidence type="ECO:0000256" key="3">
    <source>
        <dbReference type="ARBA" id="ARBA00022980"/>
    </source>
</evidence>
<evidence type="ECO:0000256" key="1">
    <source>
        <dbReference type="ARBA" id="ARBA00004123"/>
    </source>
</evidence>
<organism evidence="11">
    <name type="scientific">Blastocystis hominis</name>
    <dbReference type="NCBI Taxonomy" id="12968"/>
    <lineage>
        <taxon>Eukaryota</taxon>
        <taxon>Sar</taxon>
        <taxon>Stramenopiles</taxon>
        <taxon>Bigyra</taxon>
        <taxon>Opalozoa</taxon>
        <taxon>Opalinata</taxon>
        <taxon>Blastocystidae</taxon>
        <taxon>Blastocystis</taxon>
    </lineage>
</organism>
<dbReference type="GO" id="GO:0022618">
    <property type="term" value="P:protein-RNA complex assembly"/>
    <property type="evidence" value="ECO:0007669"/>
    <property type="project" value="TreeGrafter"/>
</dbReference>
<comment type="subcellular location">
    <subcellularLocation>
        <location evidence="1">Nucleus</location>
    </subcellularLocation>
</comment>
<name>D8M913_BLAHO</name>
<dbReference type="GO" id="GO:0005634">
    <property type="term" value="C:nucleus"/>
    <property type="evidence" value="ECO:0007669"/>
    <property type="project" value="UniProtKB-SubCell"/>
</dbReference>
<protein>
    <recommendedName>
        <fullName evidence="10">BRK domain-containing protein</fullName>
    </recommendedName>
</protein>
<keyword evidence="7 8" id="KW-0687">Ribonucleoprotein</keyword>
<proteinExistence type="inferred from homology"/>
<dbReference type="InterPro" id="IPR006576">
    <property type="entry name" value="BRK_domain"/>
</dbReference>
<dbReference type="EMBL" id="FN668688">
    <property type="protein sequence ID" value="CBK24552.2"/>
    <property type="molecule type" value="Genomic_DNA"/>
</dbReference>
<dbReference type="InterPro" id="IPR037259">
    <property type="entry name" value="BRK_sf"/>
</dbReference>
<dbReference type="RefSeq" id="XP_012898600.1">
    <property type="nucleotide sequence ID" value="XM_013043146.1"/>
</dbReference>
<dbReference type="PANTHER" id="PTHR10965">
    <property type="entry name" value="60S RIBOSOMAL PROTEIN L38"/>
    <property type="match status" value="1"/>
</dbReference>
<dbReference type="InterPro" id="IPR002675">
    <property type="entry name" value="Ribosomal_eL38"/>
</dbReference>
<dbReference type="OrthoDB" id="10258478at2759"/>
<keyword evidence="4" id="KW-0805">Transcription regulation</keyword>
<feature type="domain" description="BRK" evidence="10">
    <location>
        <begin position="112"/>
        <end position="149"/>
    </location>
</feature>
<keyword evidence="6" id="KW-0539">Nucleus</keyword>
<dbReference type="PANTHER" id="PTHR10965:SF0">
    <property type="entry name" value="LARGE RIBOSOMAL SUBUNIT PROTEIN EL38"/>
    <property type="match status" value="1"/>
</dbReference>
<dbReference type="Gene3D" id="3.30.720.90">
    <property type="match status" value="1"/>
</dbReference>
<evidence type="ECO:0000256" key="6">
    <source>
        <dbReference type="ARBA" id="ARBA00023242"/>
    </source>
</evidence>
<reference evidence="11" key="1">
    <citation type="submission" date="2010-02" db="EMBL/GenBank/DDBJ databases">
        <title>Sequencing and annotation of the Blastocystis hominis genome.</title>
        <authorList>
            <person name="Wincker P."/>
        </authorList>
    </citation>
    <scope>NUCLEOTIDE SEQUENCE</scope>
    <source>
        <strain evidence="11">Singapore isolate B</strain>
    </source>
</reference>
<dbReference type="Pfam" id="PF01781">
    <property type="entry name" value="Ribosomal_L38e"/>
    <property type="match status" value="1"/>
</dbReference>
<evidence type="ECO:0000313" key="12">
    <source>
        <dbReference type="Proteomes" id="UP000008312"/>
    </source>
</evidence>
<evidence type="ECO:0000313" key="11">
    <source>
        <dbReference type="EMBL" id="CBK24552.2"/>
    </source>
</evidence>
<evidence type="ECO:0000256" key="4">
    <source>
        <dbReference type="ARBA" id="ARBA00023015"/>
    </source>
</evidence>
<accession>D8M913</accession>
<evidence type="ECO:0000256" key="9">
    <source>
        <dbReference type="SAM" id="MobiDB-lite"/>
    </source>
</evidence>